<dbReference type="Proteomes" id="UP000265631">
    <property type="component" value="Unassembled WGS sequence"/>
</dbReference>
<dbReference type="GO" id="GO:0016787">
    <property type="term" value="F:hydrolase activity"/>
    <property type="evidence" value="ECO:0007669"/>
    <property type="project" value="InterPro"/>
</dbReference>
<dbReference type="Gene3D" id="3.40.50.790">
    <property type="match status" value="1"/>
</dbReference>
<dbReference type="Gene3D" id="3.30.190.20">
    <property type="match status" value="1"/>
</dbReference>
<evidence type="ECO:0000313" key="7">
    <source>
        <dbReference type="EMBL" id="RFN55058.1"/>
    </source>
</evidence>
<gene>
    <name evidence="7" type="ORF">FIE12Z_570</name>
</gene>
<comment type="similarity">
    <text evidence="1">Belongs to the universal ribosomal protein uL1 family.</text>
</comment>
<dbReference type="GO" id="GO:0003735">
    <property type="term" value="F:structural constituent of ribosome"/>
    <property type="evidence" value="ECO:0007669"/>
    <property type="project" value="TreeGrafter"/>
</dbReference>
<feature type="region of interest" description="Disordered" evidence="4">
    <location>
        <begin position="52"/>
        <end position="89"/>
    </location>
</feature>
<protein>
    <submittedName>
        <fullName evidence="7">Ribosomal protein l1</fullName>
    </submittedName>
</protein>
<keyword evidence="3" id="KW-0687">Ribonucleoprotein</keyword>
<reference evidence="7 8" key="1">
    <citation type="journal article" date="2018" name="PLoS Pathog.">
        <title>Evolution of structural diversity of trichothecenes, a family of toxins produced by plant pathogenic and entomopathogenic fungi.</title>
        <authorList>
            <person name="Proctor R.H."/>
            <person name="McCormick S.P."/>
            <person name="Kim H.S."/>
            <person name="Cardoza R.E."/>
            <person name="Stanley A.M."/>
            <person name="Lindo L."/>
            <person name="Kelly A."/>
            <person name="Brown D.W."/>
            <person name="Lee T."/>
            <person name="Vaughan M.M."/>
            <person name="Alexander N.J."/>
            <person name="Busman M."/>
            <person name="Gutierrez S."/>
        </authorList>
    </citation>
    <scope>NUCLEOTIDE SEQUENCE [LARGE SCALE GENOMIC DNA]</scope>
    <source>
        <strain evidence="7 8">NRRL 13405</strain>
    </source>
</reference>
<feature type="signal peptide" evidence="5">
    <location>
        <begin position="1"/>
        <end position="16"/>
    </location>
</feature>
<dbReference type="STRING" id="2594813.A0A395N4J6"/>
<dbReference type="EMBL" id="PXXK01000010">
    <property type="protein sequence ID" value="RFN55058.1"/>
    <property type="molecule type" value="Genomic_DNA"/>
</dbReference>
<dbReference type="InterPro" id="IPR002828">
    <property type="entry name" value="SurE-like_Pase/nucleotidase"/>
</dbReference>
<dbReference type="GO" id="GO:0005762">
    <property type="term" value="C:mitochondrial large ribosomal subunit"/>
    <property type="evidence" value="ECO:0007669"/>
    <property type="project" value="TreeGrafter"/>
</dbReference>
<dbReference type="AlphaFoldDB" id="A0A395N4J6"/>
<proteinExistence type="inferred from homology"/>
<accession>A0A395N4J6</accession>
<keyword evidence="2 7" id="KW-0689">Ribosomal protein</keyword>
<evidence type="ECO:0000313" key="8">
    <source>
        <dbReference type="Proteomes" id="UP000265631"/>
    </source>
</evidence>
<dbReference type="InterPro" id="IPR023674">
    <property type="entry name" value="Ribosomal_uL1-like"/>
</dbReference>
<dbReference type="InterPro" id="IPR028364">
    <property type="entry name" value="Ribosomal_uL1/biogenesis"/>
</dbReference>
<comment type="caution">
    <text evidence="7">The sequence shown here is derived from an EMBL/GenBank/DDBJ whole genome shotgun (WGS) entry which is preliminary data.</text>
</comment>
<keyword evidence="5" id="KW-0732">Signal</keyword>
<evidence type="ECO:0000259" key="6">
    <source>
        <dbReference type="Pfam" id="PF01975"/>
    </source>
</evidence>
<feature type="domain" description="Survival protein SurE-like phosphatase/nucleotidase" evidence="6">
    <location>
        <begin position="19"/>
        <end position="219"/>
    </location>
</feature>
<dbReference type="InterPro" id="IPR016095">
    <property type="entry name" value="Ribosomal_uL1_3-a/b-sand"/>
</dbReference>
<organism evidence="7 8">
    <name type="scientific">Fusarium flagelliforme</name>
    <dbReference type="NCBI Taxonomy" id="2675880"/>
    <lineage>
        <taxon>Eukaryota</taxon>
        <taxon>Fungi</taxon>
        <taxon>Dikarya</taxon>
        <taxon>Ascomycota</taxon>
        <taxon>Pezizomycotina</taxon>
        <taxon>Sordariomycetes</taxon>
        <taxon>Hypocreomycetidae</taxon>
        <taxon>Hypocreales</taxon>
        <taxon>Nectriaceae</taxon>
        <taxon>Fusarium</taxon>
        <taxon>Fusarium incarnatum-equiseti species complex</taxon>
    </lineage>
</organism>
<name>A0A395N4J6_9HYPO</name>
<evidence type="ECO:0000256" key="3">
    <source>
        <dbReference type="ARBA" id="ARBA00023274"/>
    </source>
</evidence>
<feature type="compositionally biased region" description="Basic and acidic residues" evidence="4">
    <location>
        <begin position="60"/>
        <end position="70"/>
    </location>
</feature>
<evidence type="ECO:0000256" key="2">
    <source>
        <dbReference type="ARBA" id="ARBA00022980"/>
    </source>
</evidence>
<sequence length="620" mass="67017">MKSFVSVALLPLAVQAVRIVQSNDDGWAESYVRTFNDALNNAGYDVVLSAPAENKSGSSSRDESPKDRKTACQYDSCPANSGPVGSAPNRPDLNWVNSFPVTAMKYGIDTFGPQLWDGEAPELAVAGPNVGTNLWLQVPFSGTVGAACYAAKEEGIPAIAFSGASGGNTAFNTSPVPQRSLVYAELATTLVKKVVDSGKPYLPKDVYLNVNFPKVEGKCTDASKFQWVLTRINTGLLSERDTEWCGEDRLPTETEIAFKSGCYVSVSVGDASDKTTADAARQKVVLGPRRILGGATSTFCAVSNITIKDRSVKLSIPHIMAPIDRCLASMARLSLLQTPRPAIPSIPKFLAPAAAQQVRNASVVRIRKTTKKKKVLPKDFKRHNLNKREFPQYSLCEAMRILRAVEVGEPPASIKYEVHINLKTARNGPVIKNSVRLPHPVQSDWQIAVICPEGSEIAREATAAGAVAVGQETLFEAIKQEKINFDRLICHEASEAAMNKAGLGKILGPKGLMPSKRMRTIVPDVVKSMRDSAGAADYRERQGVIRMAIGQLGYSPDQLKNNIKVLLAKVKAECAEISEEVHKEVHEVILSTTHGPGISLNGNLKDAEEKITPEALSSIM</sequence>
<dbReference type="InterPro" id="IPR036523">
    <property type="entry name" value="SurE-like_sf"/>
</dbReference>
<dbReference type="Pfam" id="PF01975">
    <property type="entry name" value="SurE"/>
    <property type="match status" value="1"/>
</dbReference>
<dbReference type="Gene3D" id="3.40.1210.10">
    <property type="entry name" value="Survival protein SurE-like phosphatase/nucleotidase"/>
    <property type="match status" value="1"/>
</dbReference>
<dbReference type="SUPFAM" id="SSF56808">
    <property type="entry name" value="Ribosomal protein L1"/>
    <property type="match status" value="1"/>
</dbReference>
<evidence type="ECO:0000256" key="1">
    <source>
        <dbReference type="ARBA" id="ARBA00010531"/>
    </source>
</evidence>
<feature type="chain" id="PRO_5017380014" evidence="5">
    <location>
        <begin position="17"/>
        <end position="620"/>
    </location>
</feature>
<evidence type="ECO:0000256" key="4">
    <source>
        <dbReference type="SAM" id="MobiDB-lite"/>
    </source>
</evidence>
<evidence type="ECO:0000256" key="5">
    <source>
        <dbReference type="SAM" id="SignalP"/>
    </source>
</evidence>
<keyword evidence="8" id="KW-1185">Reference proteome</keyword>
<dbReference type="CDD" id="cd00403">
    <property type="entry name" value="Ribosomal_L1"/>
    <property type="match status" value="1"/>
</dbReference>
<dbReference type="SUPFAM" id="SSF64167">
    <property type="entry name" value="SurE-like"/>
    <property type="match status" value="1"/>
</dbReference>
<dbReference type="PANTHER" id="PTHR36427:SF3">
    <property type="entry name" value="LARGE RIBOSOMAL SUBUNIT PROTEIN UL1M"/>
    <property type="match status" value="1"/>
</dbReference>
<dbReference type="Pfam" id="PF00687">
    <property type="entry name" value="Ribosomal_L1"/>
    <property type="match status" value="1"/>
</dbReference>
<dbReference type="PANTHER" id="PTHR36427">
    <property type="entry name" value="54S RIBOSOMAL PROTEIN L1, MITOCHONDRIAL"/>
    <property type="match status" value="1"/>
</dbReference>